<feature type="transmembrane region" description="Helical" evidence="11">
    <location>
        <begin position="80"/>
        <end position="104"/>
    </location>
</feature>
<dbReference type="NCBIfam" id="NF008232">
    <property type="entry name" value="PRK10999.1"/>
    <property type="match status" value="1"/>
</dbReference>
<dbReference type="PANTHER" id="PTHR47314:SF1">
    <property type="entry name" value="MALTOSE_MALTODEXTRIN TRANSPORT SYSTEM PERMEASE PROTEIN MALF"/>
    <property type="match status" value="1"/>
</dbReference>
<evidence type="ECO:0000259" key="13">
    <source>
        <dbReference type="PROSITE" id="PS50928"/>
    </source>
</evidence>
<reference evidence="14 15" key="1">
    <citation type="journal article" date="2017" name="Eur. J. Clin. Microbiol. Infect. Dis.">
        <title>Uncommonly isolated clinical Pseudomonas: identification and phylogenetic assignation.</title>
        <authorList>
            <person name="Mulet M."/>
            <person name="Gomila M."/>
            <person name="Ramirez A."/>
            <person name="Cardew S."/>
            <person name="Moore E.R."/>
            <person name="Lalucat J."/>
            <person name="Garcia-Valdes E."/>
        </authorList>
    </citation>
    <scope>NUCLEOTIDE SEQUENCE [LARGE SCALE GENOMIC DNA]</scope>
    <source>
        <strain evidence="14 15">SD129</strain>
    </source>
</reference>
<dbReference type="InterPro" id="IPR047103">
    <property type="entry name" value="MalF_P2_sf"/>
</dbReference>
<dbReference type="SUPFAM" id="SSF161098">
    <property type="entry name" value="MetI-like"/>
    <property type="match status" value="1"/>
</dbReference>
<dbReference type="Pfam" id="PF14785">
    <property type="entry name" value="MalF_P2"/>
    <property type="match status" value="1"/>
</dbReference>
<keyword evidence="6 12" id="KW-0997">Cell inner membrane</keyword>
<evidence type="ECO:0000256" key="6">
    <source>
        <dbReference type="ARBA" id="ARBA00022519"/>
    </source>
</evidence>
<evidence type="ECO:0000256" key="9">
    <source>
        <dbReference type="ARBA" id="ARBA00022989"/>
    </source>
</evidence>
<comment type="function">
    <text evidence="1 12">Part of the ABC transporter complex MalEFGK involved in maltose/maltodextrin import. Probably responsible for the translocation of the substrate across the membrane.</text>
</comment>
<comment type="subunit">
    <text evidence="12">The complex is composed of two ATP-binding proteins (MalK), two transmembrane proteins (MalG and MalF) and a solute-binding protein (MalE).</text>
</comment>
<evidence type="ECO:0000313" key="14">
    <source>
        <dbReference type="EMBL" id="TLX63823.1"/>
    </source>
</evidence>
<dbReference type="InterPro" id="IPR035277">
    <property type="entry name" value="MalF_N"/>
</dbReference>
<dbReference type="Pfam" id="PF00528">
    <property type="entry name" value="BPD_transp_1"/>
    <property type="match status" value="1"/>
</dbReference>
<keyword evidence="5" id="KW-1003">Cell membrane</keyword>
<keyword evidence="7 12" id="KW-0762">Sugar transport</keyword>
<feature type="transmembrane region" description="Helical" evidence="11">
    <location>
        <begin position="27"/>
        <end position="48"/>
    </location>
</feature>
<feature type="domain" description="ABC transmembrane type-1" evidence="13">
    <location>
        <begin position="291"/>
        <end position="514"/>
    </location>
</feature>
<evidence type="ECO:0000256" key="10">
    <source>
        <dbReference type="ARBA" id="ARBA00023136"/>
    </source>
</evidence>
<comment type="similarity">
    <text evidence="3 12">Belongs to the binding-protein-dependent transport system permease family. MalFG subfamily.</text>
</comment>
<comment type="caution">
    <text evidence="14">The sequence shown here is derived from an EMBL/GenBank/DDBJ whole genome shotgun (WGS) entry which is preliminary data.</text>
</comment>
<dbReference type="Gene3D" id="1.20.58.370">
    <property type="entry name" value="MalF N-terminal region-like"/>
    <property type="match status" value="1"/>
</dbReference>
<dbReference type="AlphaFoldDB" id="A0A5R9QG70"/>
<dbReference type="Gene3D" id="3.10.650.10">
    <property type="entry name" value="MalF N-terminal region-like"/>
    <property type="match status" value="1"/>
</dbReference>
<protein>
    <recommendedName>
        <fullName evidence="12">Maltose/maltodextrin transport system permease protein</fullName>
    </recommendedName>
</protein>
<keyword evidence="8 11" id="KW-0812">Transmembrane</keyword>
<feature type="transmembrane region" description="Helical" evidence="11">
    <location>
        <begin position="325"/>
        <end position="346"/>
    </location>
</feature>
<evidence type="ECO:0000256" key="11">
    <source>
        <dbReference type="RuleBase" id="RU363032"/>
    </source>
</evidence>
<proteinExistence type="inferred from homology"/>
<dbReference type="InterPro" id="IPR048464">
    <property type="entry name" value="MalF_N_TM"/>
</dbReference>
<dbReference type="CDD" id="cd06261">
    <property type="entry name" value="TM_PBP2"/>
    <property type="match status" value="1"/>
</dbReference>
<evidence type="ECO:0000256" key="7">
    <source>
        <dbReference type="ARBA" id="ARBA00022597"/>
    </source>
</evidence>
<dbReference type="Gene3D" id="2.40.430.10">
    <property type="entry name" value="D-maltodextrin-binding protein, MBP"/>
    <property type="match status" value="1"/>
</dbReference>
<feature type="transmembrane region" description="Helical" evidence="11">
    <location>
        <begin position="493"/>
        <end position="515"/>
    </location>
</feature>
<dbReference type="GO" id="GO:1990060">
    <property type="term" value="C:maltose transport complex"/>
    <property type="evidence" value="ECO:0007669"/>
    <property type="project" value="TreeGrafter"/>
</dbReference>
<feature type="transmembrane region" description="Helical" evidence="11">
    <location>
        <begin position="436"/>
        <end position="457"/>
    </location>
</feature>
<evidence type="ECO:0000256" key="1">
    <source>
        <dbReference type="ARBA" id="ARBA00002264"/>
    </source>
</evidence>
<name>A0A5R9QG70_9GAMM</name>
<dbReference type="PANTHER" id="PTHR47314">
    <property type="entry name" value="MALTOSE/MALTODEXTRIN TRANSPORT SYSTEM PERMEASE PROTEIN MALF"/>
    <property type="match status" value="1"/>
</dbReference>
<dbReference type="Proteomes" id="UP000306753">
    <property type="component" value="Unassembled WGS sequence"/>
</dbReference>
<dbReference type="SUPFAM" id="SSF160964">
    <property type="entry name" value="MalF N-terminal region-like"/>
    <property type="match status" value="1"/>
</dbReference>
<dbReference type="GO" id="GO:0042956">
    <property type="term" value="P:maltodextrin transmembrane transport"/>
    <property type="evidence" value="ECO:0007669"/>
    <property type="project" value="TreeGrafter"/>
</dbReference>
<dbReference type="FunFam" id="1.10.3720.10:FF:000030">
    <property type="entry name" value="Maltose ABC transporter permease MalF"/>
    <property type="match status" value="1"/>
</dbReference>
<evidence type="ECO:0000256" key="5">
    <source>
        <dbReference type="ARBA" id="ARBA00022475"/>
    </source>
</evidence>
<dbReference type="Pfam" id="PF20872">
    <property type="entry name" value="MalF_N_TM"/>
    <property type="match status" value="1"/>
</dbReference>
<dbReference type="InterPro" id="IPR035906">
    <property type="entry name" value="MetI-like_sf"/>
</dbReference>
<evidence type="ECO:0000313" key="15">
    <source>
        <dbReference type="Proteomes" id="UP000306753"/>
    </source>
</evidence>
<feature type="transmembrane region" description="Helical" evidence="11">
    <location>
        <begin position="381"/>
        <end position="402"/>
    </location>
</feature>
<keyword evidence="15" id="KW-1185">Reference proteome</keyword>
<evidence type="ECO:0000256" key="4">
    <source>
        <dbReference type="ARBA" id="ARBA00022448"/>
    </source>
</evidence>
<feature type="transmembrane region" description="Helical" evidence="11">
    <location>
        <begin position="54"/>
        <end position="71"/>
    </location>
</feature>
<evidence type="ECO:0000256" key="3">
    <source>
        <dbReference type="ARBA" id="ARBA00009047"/>
    </source>
</evidence>
<dbReference type="InterPro" id="IPR000515">
    <property type="entry name" value="MetI-like"/>
</dbReference>
<evidence type="ECO:0000256" key="12">
    <source>
        <dbReference type="RuleBase" id="RU367050"/>
    </source>
</evidence>
<keyword evidence="9 11" id="KW-1133">Transmembrane helix</keyword>
<keyword evidence="4 11" id="KW-0813">Transport</keyword>
<dbReference type="GO" id="GO:0015423">
    <property type="term" value="F:ABC-type maltose transporter activity"/>
    <property type="evidence" value="ECO:0007669"/>
    <property type="project" value="TreeGrafter"/>
</dbReference>
<accession>A0A5R9QG70</accession>
<keyword evidence="10 11" id="KW-0472">Membrane</keyword>
<gene>
    <name evidence="14" type="ORF">DN820_08980</name>
</gene>
<dbReference type="PROSITE" id="PS50928">
    <property type="entry name" value="ABC_TM1"/>
    <property type="match status" value="1"/>
</dbReference>
<evidence type="ECO:0000256" key="2">
    <source>
        <dbReference type="ARBA" id="ARBA00004429"/>
    </source>
</evidence>
<dbReference type="EMBL" id="QLAG01000009">
    <property type="protein sequence ID" value="TLX63823.1"/>
    <property type="molecule type" value="Genomic_DNA"/>
</dbReference>
<sequence>MPAANPPAELPTAAMSKTLSFPRMPTALRWGIWSLCNAFALYLVIALYAQGQTAFALLGLVVCAIASFVFISRRAYAHRYIFPSMAGMLIFVIFPLLYTVGIGFTNFSGTNLLSFEQVQRYHLRQTYLAGERYGFSLHRDAEGQLRMRVDKGAQGVWVSAPLDGEPLEAEPLGMAPLAEAGDIGEALPLREVIQRRGELEQWVMRSRQGELLRLFGLREVAAVQPLYRLQDDGSLLDNQTGERLTADHDIGYYVDSQGQRVSPGFTVYAGWSNFARVLTDPQIRGPFVQIFIWTVCFAALTVLFTLTVGLVLASLLQWEMVRGKAFYRVMLILPYAVPGFISILVFKGLFNQNFGEINLMLDALFGIRPDWFSNPTLARSMILIVNTWLGYPYMLLLCMGLLQAIPRDLYEASAMDGATPLDNLLKITLPLLIKPLAPLLIATFAFNFNNFVLITLLTRGGPDILGTTTPAGTTDLLVSYTYRIAFQDSGQNFALAAAIATLIFIVVGAMAWLNLKLSKVKV</sequence>
<feature type="transmembrane region" description="Helical" evidence="11">
    <location>
        <begin position="290"/>
        <end position="313"/>
    </location>
</feature>
<dbReference type="OrthoDB" id="9785347at2"/>
<dbReference type="InterPro" id="IPR029345">
    <property type="entry name" value="MalF_P2"/>
</dbReference>
<comment type="subcellular location">
    <subcellularLocation>
        <location evidence="2 12">Cell inner membrane</location>
        <topology evidence="2 12">Multi-pass membrane protein</topology>
    </subcellularLocation>
    <subcellularLocation>
        <location evidence="11">Cell membrane</location>
        <topology evidence="11">Multi-pass membrane protein</topology>
    </subcellularLocation>
</comment>
<evidence type="ECO:0000256" key="8">
    <source>
        <dbReference type="ARBA" id="ARBA00022692"/>
    </source>
</evidence>
<dbReference type="Gene3D" id="1.10.3720.10">
    <property type="entry name" value="MetI-like"/>
    <property type="match status" value="1"/>
</dbReference>
<dbReference type="RefSeq" id="WP_138407653.1">
    <property type="nucleotide sequence ID" value="NZ_QLAE01000008.1"/>
</dbReference>
<organism evidence="14 15">
    <name type="scientific">Stutzerimonas nosocomialis</name>
    <dbReference type="NCBI Taxonomy" id="1056496"/>
    <lineage>
        <taxon>Bacteria</taxon>
        <taxon>Pseudomonadati</taxon>
        <taxon>Pseudomonadota</taxon>
        <taxon>Gammaproteobacteria</taxon>
        <taxon>Pseudomonadales</taxon>
        <taxon>Pseudomonadaceae</taxon>
        <taxon>Stutzerimonas</taxon>
    </lineage>
</organism>